<dbReference type="Pfam" id="PF18945">
    <property type="entry name" value="VipB_2"/>
    <property type="match status" value="1"/>
</dbReference>
<dbReference type="InterPro" id="IPR044031">
    <property type="entry name" value="TssC1_N"/>
</dbReference>
<dbReference type="EMBL" id="UOFP01000180">
    <property type="protein sequence ID" value="VAW87326.1"/>
    <property type="molecule type" value="Genomic_DNA"/>
</dbReference>
<evidence type="ECO:0000259" key="1">
    <source>
        <dbReference type="Pfam" id="PF05943"/>
    </source>
</evidence>
<evidence type="ECO:0000259" key="2">
    <source>
        <dbReference type="Pfam" id="PF18945"/>
    </source>
</evidence>
<proteinExistence type="predicted"/>
<sequence length="505" mass="57508">MSKIEKKASIAKQSLSKVDFDALLSQPAYVTNLDEFLQEADERKALRYCVENFISKEKLTSIPKLRRAIFGMIADIDEKINTQLNEIIHHPKFQKLEASWRGIWLLTRQADGKQNIKIRMLDISWREVVKDIDRALEFDQSQLFHKIYSKEYGMPGGEPYGVIIGDYEVSHRITKNSPHDDMATLEGMAQIAAAALAPFITSASSDMFGMEDFSALGLPFKLNTIFSQKEYIKWHALREKTDSRFIGLTLPKILIREPYRKTPGSHKGIYFYEKPSKKGESHLWGNACYAFAIILIREFTNVGWFGHIRGVPRNHISGGVVTELPVDHFATDAESIAHKSVTDVIVTDAAEKEISELGFIPLCQGYLSSHATYYNNQSIHKPATYNRSTANSNAQLSGMLQHVLCGSRIAHYIKVMIRDKVGSFSSADRCERFLRDWLLEYTTGREDLDWEEQARYPLKEASVRVKEHPARPGEYLCVIHLQPHYQLDQMVSELELVTELASLGN</sequence>
<organism evidence="3">
    <name type="scientific">hydrothermal vent metagenome</name>
    <dbReference type="NCBI Taxonomy" id="652676"/>
    <lineage>
        <taxon>unclassified sequences</taxon>
        <taxon>metagenomes</taxon>
        <taxon>ecological metagenomes</taxon>
    </lineage>
</organism>
<name>A0A3B1A358_9ZZZZ</name>
<reference evidence="3" key="1">
    <citation type="submission" date="2018-06" db="EMBL/GenBank/DDBJ databases">
        <authorList>
            <person name="Zhirakovskaya E."/>
        </authorList>
    </citation>
    <scope>NUCLEOTIDE SEQUENCE</scope>
</reference>
<protein>
    <submittedName>
        <fullName evidence="3">Uncharacterized protein ImpD</fullName>
    </submittedName>
</protein>
<dbReference type="PANTHER" id="PTHR35565">
    <property type="entry name" value="CYTOPLASMIC PROTEIN-RELATED"/>
    <property type="match status" value="1"/>
</dbReference>
<dbReference type="NCBIfam" id="TIGR03355">
    <property type="entry name" value="VI_chp_2"/>
    <property type="match status" value="1"/>
</dbReference>
<dbReference type="InterPro" id="IPR010269">
    <property type="entry name" value="T6SS_TssC-like"/>
</dbReference>
<accession>A0A3B1A358</accession>
<evidence type="ECO:0000313" key="3">
    <source>
        <dbReference type="EMBL" id="VAW87326.1"/>
    </source>
</evidence>
<feature type="domain" description="TssC1 C-terminal" evidence="2">
    <location>
        <begin position="390"/>
        <end position="500"/>
    </location>
</feature>
<dbReference type="PANTHER" id="PTHR35565:SF3">
    <property type="entry name" value="TYPE VI SECRETION SYSTEM SHEATH PROTEIN TSSC1"/>
    <property type="match status" value="1"/>
</dbReference>
<gene>
    <name evidence="3" type="ORF">MNBD_GAMMA18-271</name>
</gene>
<dbReference type="InterPro" id="IPR044032">
    <property type="entry name" value="TssC1_C"/>
</dbReference>
<dbReference type="Pfam" id="PF05943">
    <property type="entry name" value="VipB"/>
    <property type="match status" value="1"/>
</dbReference>
<feature type="domain" description="TssC1 N-terminal" evidence="1">
    <location>
        <begin position="72"/>
        <end position="380"/>
    </location>
</feature>
<dbReference type="AlphaFoldDB" id="A0A3B1A358"/>